<keyword evidence="7 10" id="KW-0648">Protein biosynthesis</keyword>
<dbReference type="InterPro" id="IPR009080">
    <property type="entry name" value="tRNAsynth_Ia_anticodon-bd"/>
</dbReference>
<dbReference type="PANTHER" id="PTHR43326">
    <property type="entry name" value="METHIONYL-TRNA SYNTHETASE"/>
    <property type="match status" value="1"/>
</dbReference>
<evidence type="ECO:0000259" key="11">
    <source>
        <dbReference type="Pfam" id="PF09334"/>
    </source>
</evidence>
<dbReference type="NCBIfam" id="TIGR00398">
    <property type="entry name" value="metG"/>
    <property type="match status" value="1"/>
</dbReference>
<evidence type="ECO:0000313" key="14">
    <source>
        <dbReference type="Proteomes" id="UP000292685"/>
    </source>
</evidence>
<comment type="caution">
    <text evidence="10">Lacks conserved residue(s) required for the propagation of feature annotation.</text>
</comment>
<evidence type="ECO:0000256" key="6">
    <source>
        <dbReference type="ARBA" id="ARBA00022840"/>
    </source>
</evidence>
<dbReference type="AlphaFoldDB" id="A0A4Q8AD99"/>
<dbReference type="InterPro" id="IPR014758">
    <property type="entry name" value="Met-tRNA_synth"/>
</dbReference>
<dbReference type="NCBIfam" id="NF008900">
    <property type="entry name" value="PRK12267.1"/>
    <property type="match status" value="1"/>
</dbReference>
<evidence type="ECO:0000259" key="12">
    <source>
        <dbReference type="Pfam" id="PF19303"/>
    </source>
</evidence>
<dbReference type="Gene3D" id="2.170.220.10">
    <property type="match status" value="1"/>
</dbReference>
<keyword evidence="14" id="KW-1185">Reference proteome</keyword>
<dbReference type="Gene3D" id="3.40.50.620">
    <property type="entry name" value="HUPs"/>
    <property type="match status" value="1"/>
</dbReference>
<keyword evidence="8 10" id="KW-0030">Aminoacyl-tRNA synthetase</keyword>
<dbReference type="SUPFAM" id="SSF52374">
    <property type="entry name" value="Nucleotidylyl transferase"/>
    <property type="match status" value="1"/>
</dbReference>
<sequence>MTSTEQTPFYITTAISYPNGVPHIGHAYEVIATDAMARFKRLDGYDVFFMTGTDEHGQKMLQTAEKQGVSPRELAQRNSDSFQQMNDELGISYDRFIRTTDPDHTDAAQEIWRRMEANGDIYLDKYAGWYSVRDEAYYQEDDTELREDGVRYSKETDTPVTWTEEESYFFRLSAFQDKLLEHYRNAPDFGAPRSRFNEVIRFVERGLEDLSISRTTFDWGVPVPGNDKHVMYVWVDALTNYLTGVGFPDVQSASFKKYWPADVHVIGKDISRFHAIYWPAFLMSAGLELPGRVMIHGFLHNNGVKMSKSLGNVIAPAEFVDQYGLDAIRYFFLREVPFGADGSYSHDAIVGRMNADLSNNLGNLAQRSLSMVKKNCGSRVPPPGEFTAEDRAILDAAAALLSTVRDHYERQEFSRALEAIWTVLGDANAYFADQAPWVLRKTDEPRMRTVLYVTLEVVRRVALLVQPVMPDAASRLLDALGQADGAARVFTAFDEALEADAELPAPEPIFPRYEVPAEV</sequence>
<comment type="subunit">
    <text evidence="10">Monomer.</text>
</comment>
<organism evidence="13 14">
    <name type="scientific">Zhihengliuella halotolerans</name>
    <dbReference type="NCBI Taxonomy" id="370736"/>
    <lineage>
        <taxon>Bacteria</taxon>
        <taxon>Bacillati</taxon>
        <taxon>Actinomycetota</taxon>
        <taxon>Actinomycetes</taxon>
        <taxon>Micrococcales</taxon>
        <taxon>Micrococcaceae</taxon>
        <taxon>Zhihengliuella</taxon>
    </lineage>
</organism>
<dbReference type="OrthoDB" id="9810191at2"/>
<reference evidence="13 14" key="1">
    <citation type="submission" date="2019-02" db="EMBL/GenBank/DDBJ databases">
        <title>Sequencing the genomes of 1000 actinobacteria strains.</title>
        <authorList>
            <person name="Klenk H.-P."/>
        </authorList>
    </citation>
    <scope>NUCLEOTIDE SEQUENCE [LARGE SCALE GENOMIC DNA]</scope>
    <source>
        <strain evidence="13 14">DSM 17364</strain>
    </source>
</reference>
<dbReference type="GO" id="GO:0004825">
    <property type="term" value="F:methionine-tRNA ligase activity"/>
    <property type="evidence" value="ECO:0007669"/>
    <property type="project" value="UniProtKB-UniRule"/>
</dbReference>
<keyword evidence="3 10" id="KW-0963">Cytoplasm</keyword>
<evidence type="ECO:0000256" key="7">
    <source>
        <dbReference type="ARBA" id="ARBA00022917"/>
    </source>
</evidence>
<dbReference type="Pfam" id="PF19303">
    <property type="entry name" value="Anticodon_3"/>
    <property type="match status" value="1"/>
</dbReference>
<comment type="subcellular location">
    <subcellularLocation>
        <location evidence="2 10">Cytoplasm</location>
    </subcellularLocation>
</comment>
<accession>A0A4Q8AD99</accession>
<dbReference type="SUPFAM" id="SSF47323">
    <property type="entry name" value="Anticodon-binding domain of a subclass of class I aminoacyl-tRNA synthetases"/>
    <property type="match status" value="1"/>
</dbReference>
<dbReference type="PROSITE" id="PS00178">
    <property type="entry name" value="AA_TRNA_LIGASE_I"/>
    <property type="match status" value="1"/>
</dbReference>
<protein>
    <recommendedName>
        <fullName evidence="10">Methionine--tRNA ligase</fullName>
        <ecNumber evidence="10">6.1.1.10</ecNumber>
    </recommendedName>
    <alternativeName>
        <fullName evidence="10">Methionyl-tRNA synthetase</fullName>
        <shortName evidence="10">MetRS</shortName>
    </alternativeName>
</protein>
<dbReference type="FunFam" id="2.170.220.10:FF:000001">
    <property type="entry name" value="methionine--tRNA ligase, mitochondrial"/>
    <property type="match status" value="1"/>
</dbReference>
<evidence type="ECO:0000256" key="3">
    <source>
        <dbReference type="ARBA" id="ARBA00022490"/>
    </source>
</evidence>
<dbReference type="GO" id="GO:0005737">
    <property type="term" value="C:cytoplasm"/>
    <property type="evidence" value="ECO:0007669"/>
    <property type="project" value="UniProtKB-SubCell"/>
</dbReference>
<dbReference type="CDD" id="cd07957">
    <property type="entry name" value="Anticodon_Ia_Met"/>
    <property type="match status" value="1"/>
</dbReference>
<evidence type="ECO:0000256" key="4">
    <source>
        <dbReference type="ARBA" id="ARBA00022598"/>
    </source>
</evidence>
<evidence type="ECO:0000256" key="1">
    <source>
        <dbReference type="ARBA" id="ARBA00003314"/>
    </source>
</evidence>
<evidence type="ECO:0000256" key="8">
    <source>
        <dbReference type="ARBA" id="ARBA00023146"/>
    </source>
</evidence>
<keyword evidence="5 10" id="KW-0547">Nucleotide-binding</keyword>
<dbReference type="Gene3D" id="1.10.730.10">
    <property type="entry name" value="Isoleucyl-tRNA Synthetase, Domain 1"/>
    <property type="match status" value="1"/>
</dbReference>
<dbReference type="InterPro" id="IPR001412">
    <property type="entry name" value="aa-tRNA-synth_I_CS"/>
</dbReference>
<dbReference type="InterPro" id="IPR023457">
    <property type="entry name" value="Met-tRNA_synth_2"/>
</dbReference>
<dbReference type="InterPro" id="IPR015413">
    <property type="entry name" value="Methionyl/Leucyl_tRNA_Synth"/>
</dbReference>
<proteinExistence type="inferred from homology"/>
<dbReference type="PANTHER" id="PTHR43326:SF1">
    <property type="entry name" value="METHIONINE--TRNA LIGASE, MITOCHONDRIAL"/>
    <property type="match status" value="1"/>
</dbReference>
<gene>
    <name evidence="10" type="primary">metG</name>
    <name evidence="13" type="ORF">EV380_1177</name>
</gene>
<comment type="function">
    <text evidence="1 10">Is required not only for elongation of protein synthesis but also for the initiation of all mRNA translation through initiator tRNA(fMet) aminoacylation.</text>
</comment>
<dbReference type="Pfam" id="PF09334">
    <property type="entry name" value="tRNA-synt_1g"/>
    <property type="match status" value="1"/>
</dbReference>
<dbReference type="GO" id="GO:0005524">
    <property type="term" value="F:ATP binding"/>
    <property type="evidence" value="ECO:0007669"/>
    <property type="project" value="UniProtKB-UniRule"/>
</dbReference>
<evidence type="ECO:0000256" key="5">
    <source>
        <dbReference type="ARBA" id="ARBA00022741"/>
    </source>
</evidence>
<dbReference type="EC" id="6.1.1.10" evidence="10"/>
<dbReference type="PRINTS" id="PR01041">
    <property type="entry name" value="TRNASYNTHMET"/>
</dbReference>
<evidence type="ECO:0000256" key="9">
    <source>
        <dbReference type="ARBA" id="ARBA00047364"/>
    </source>
</evidence>
<dbReference type="EMBL" id="SHLA01000001">
    <property type="protein sequence ID" value="RZU61603.1"/>
    <property type="molecule type" value="Genomic_DNA"/>
</dbReference>
<dbReference type="InterPro" id="IPR033911">
    <property type="entry name" value="MetRS_core"/>
</dbReference>
<comment type="catalytic activity">
    <reaction evidence="9 10">
        <text>tRNA(Met) + L-methionine + ATP = L-methionyl-tRNA(Met) + AMP + diphosphate</text>
        <dbReference type="Rhea" id="RHEA:13481"/>
        <dbReference type="Rhea" id="RHEA-COMP:9667"/>
        <dbReference type="Rhea" id="RHEA-COMP:9698"/>
        <dbReference type="ChEBI" id="CHEBI:30616"/>
        <dbReference type="ChEBI" id="CHEBI:33019"/>
        <dbReference type="ChEBI" id="CHEBI:57844"/>
        <dbReference type="ChEBI" id="CHEBI:78442"/>
        <dbReference type="ChEBI" id="CHEBI:78530"/>
        <dbReference type="ChEBI" id="CHEBI:456215"/>
        <dbReference type="EC" id="6.1.1.10"/>
    </reaction>
</comment>
<dbReference type="InterPro" id="IPR014729">
    <property type="entry name" value="Rossmann-like_a/b/a_fold"/>
</dbReference>
<keyword evidence="6 10" id="KW-0067">ATP-binding</keyword>
<dbReference type="CDD" id="cd00814">
    <property type="entry name" value="MetRS_core"/>
    <property type="match status" value="1"/>
</dbReference>
<dbReference type="Proteomes" id="UP000292685">
    <property type="component" value="Unassembled WGS sequence"/>
</dbReference>
<dbReference type="RefSeq" id="WP_130449989.1">
    <property type="nucleotide sequence ID" value="NZ_SHLA01000001.1"/>
</dbReference>
<dbReference type="GO" id="GO:0006431">
    <property type="term" value="P:methionyl-tRNA aminoacylation"/>
    <property type="evidence" value="ECO:0007669"/>
    <property type="project" value="UniProtKB-UniRule"/>
</dbReference>
<feature type="short sequence motif" description="'KMSKS' region" evidence="10">
    <location>
        <begin position="305"/>
        <end position="309"/>
    </location>
</feature>
<keyword evidence="4 10" id="KW-0436">Ligase</keyword>
<dbReference type="HAMAP" id="MF_01228">
    <property type="entry name" value="Met_tRNA_synth_type2"/>
    <property type="match status" value="1"/>
</dbReference>
<comment type="caution">
    <text evidence="13">The sequence shown here is derived from an EMBL/GenBank/DDBJ whole genome shotgun (WGS) entry which is preliminary data.</text>
</comment>
<comment type="similarity">
    <text evidence="10">Belongs to the class-I aminoacyl-tRNA synthetase family. MetG type 2B subfamily.</text>
</comment>
<feature type="domain" description="Methionyl/Leucyl tRNA synthetase" evidence="11">
    <location>
        <begin position="10"/>
        <end position="368"/>
    </location>
</feature>
<feature type="short sequence motif" description="'HIGH' region" evidence="10">
    <location>
        <begin position="16"/>
        <end position="26"/>
    </location>
</feature>
<dbReference type="InterPro" id="IPR041872">
    <property type="entry name" value="Anticodon_Met"/>
</dbReference>
<evidence type="ECO:0000256" key="2">
    <source>
        <dbReference type="ARBA" id="ARBA00004496"/>
    </source>
</evidence>
<feature type="domain" description="Methionyl-tRNA synthetase anticodon-binding" evidence="12">
    <location>
        <begin position="380"/>
        <end position="510"/>
    </location>
</feature>
<evidence type="ECO:0000313" key="13">
    <source>
        <dbReference type="EMBL" id="RZU61603.1"/>
    </source>
</evidence>
<name>A0A4Q8AD99_9MICC</name>
<evidence type="ECO:0000256" key="10">
    <source>
        <dbReference type="HAMAP-Rule" id="MF_01228"/>
    </source>
</evidence>